<keyword evidence="3" id="KW-1185">Reference proteome</keyword>
<feature type="transmembrane region" description="Helical" evidence="1">
    <location>
        <begin position="29"/>
        <end position="54"/>
    </location>
</feature>
<dbReference type="EMBL" id="JAUCMV010000003">
    <property type="protein sequence ID" value="KAK0409526.1"/>
    <property type="molecule type" value="Genomic_DNA"/>
</dbReference>
<feature type="transmembrane region" description="Helical" evidence="1">
    <location>
        <begin position="146"/>
        <end position="164"/>
    </location>
</feature>
<comment type="caution">
    <text evidence="2">The sequence shown here is derived from an EMBL/GenBank/DDBJ whole genome shotgun (WGS) entry which is preliminary data.</text>
</comment>
<reference evidence="2" key="1">
    <citation type="submission" date="2023-06" db="EMBL/GenBank/DDBJ databases">
        <title>Genomic analysis of the entomopathogenic nematode Steinernema hermaphroditum.</title>
        <authorList>
            <person name="Schwarz E.M."/>
            <person name="Heppert J.K."/>
            <person name="Baniya A."/>
            <person name="Schwartz H.T."/>
            <person name="Tan C.-H."/>
            <person name="Antoshechkin I."/>
            <person name="Sternberg P.W."/>
            <person name="Goodrich-Blair H."/>
            <person name="Dillman A.R."/>
        </authorList>
    </citation>
    <scope>NUCLEOTIDE SEQUENCE</scope>
    <source>
        <strain evidence="2">PS9179</strain>
        <tissue evidence="2">Whole animal</tissue>
    </source>
</reference>
<keyword evidence="1" id="KW-1133">Transmembrane helix</keyword>
<dbReference type="PANTHER" id="PTHR23021">
    <property type="entry name" value="SERPENTINE RECEPTOR, CLASS T"/>
    <property type="match status" value="1"/>
</dbReference>
<evidence type="ECO:0000313" key="3">
    <source>
        <dbReference type="Proteomes" id="UP001175271"/>
    </source>
</evidence>
<gene>
    <name evidence="2" type="ORF">QR680_004598</name>
</gene>
<proteinExistence type="predicted"/>
<keyword evidence="1" id="KW-0812">Transmembrane</keyword>
<name>A0AA39HQM7_9BILA</name>
<dbReference type="Pfam" id="PF10321">
    <property type="entry name" value="7TM_GPCR_Srt"/>
    <property type="match status" value="1"/>
</dbReference>
<dbReference type="PANTHER" id="PTHR23021:SF26">
    <property type="entry name" value="SERPENTINE RECEPTOR, CLASS T"/>
    <property type="match status" value="1"/>
</dbReference>
<feature type="transmembrane region" description="Helical" evidence="1">
    <location>
        <begin position="271"/>
        <end position="293"/>
    </location>
</feature>
<protein>
    <submittedName>
        <fullName evidence="2">Uncharacterized protein</fullName>
    </submittedName>
</protein>
<dbReference type="AlphaFoldDB" id="A0AA39HQM7"/>
<feature type="transmembrane region" description="Helical" evidence="1">
    <location>
        <begin position="197"/>
        <end position="220"/>
    </location>
</feature>
<accession>A0AA39HQM7</accession>
<sequence>MTSFIRYPHCNYKGQLDVLNENYEKHRNLFIGTFYILVGFFTIIPNLVMLLAITRHPLINHACFKILTIIGVFDLFNLILACPISGMMSILEVTHCRNGIWVTSMGYVTMIAWTCYCAVHEVMALNRVLEFANKRLANRLFFGNRSWCWAIYVLLYSGLLNSFWQKPFYYYDPYGGGWSYSVIVGSGADSQSSQNNLILLVNGSTKSISLVLFYMATFYFYSRTEKKPNKLQTKITYQSITSASIAVLAMVPFVIIKLTKASLLKYAPMCMHLLWIAVNGSTAYIVIATNPYVKRQLLKMLGFNVVSPQLTATITPMSHNLTTSSSS</sequence>
<dbReference type="Gene3D" id="1.20.1070.10">
    <property type="entry name" value="Rhodopsin 7-helix transmembrane proteins"/>
    <property type="match status" value="1"/>
</dbReference>
<keyword evidence="1" id="KW-0472">Membrane</keyword>
<dbReference type="InterPro" id="IPR019425">
    <property type="entry name" value="7TM_GPCR_serpentine_rcpt_Srt"/>
</dbReference>
<organism evidence="2 3">
    <name type="scientific">Steinernema hermaphroditum</name>
    <dbReference type="NCBI Taxonomy" id="289476"/>
    <lineage>
        <taxon>Eukaryota</taxon>
        <taxon>Metazoa</taxon>
        <taxon>Ecdysozoa</taxon>
        <taxon>Nematoda</taxon>
        <taxon>Chromadorea</taxon>
        <taxon>Rhabditida</taxon>
        <taxon>Tylenchina</taxon>
        <taxon>Panagrolaimomorpha</taxon>
        <taxon>Strongyloidoidea</taxon>
        <taxon>Steinernematidae</taxon>
        <taxon>Steinernema</taxon>
    </lineage>
</organism>
<feature type="transmembrane region" description="Helical" evidence="1">
    <location>
        <begin position="240"/>
        <end position="259"/>
    </location>
</feature>
<dbReference type="SUPFAM" id="SSF81321">
    <property type="entry name" value="Family A G protein-coupled receptor-like"/>
    <property type="match status" value="1"/>
</dbReference>
<dbReference type="Proteomes" id="UP001175271">
    <property type="component" value="Unassembled WGS sequence"/>
</dbReference>
<feature type="transmembrane region" description="Helical" evidence="1">
    <location>
        <begin position="66"/>
        <end position="88"/>
    </location>
</feature>
<feature type="transmembrane region" description="Helical" evidence="1">
    <location>
        <begin position="100"/>
        <end position="125"/>
    </location>
</feature>
<evidence type="ECO:0000256" key="1">
    <source>
        <dbReference type="SAM" id="Phobius"/>
    </source>
</evidence>
<evidence type="ECO:0000313" key="2">
    <source>
        <dbReference type="EMBL" id="KAK0409526.1"/>
    </source>
</evidence>